<evidence type="ECO:0000313" key="8">
    <source>
        <dbReference type="EMBL" id="KAJ9640198.1"/>
    </source>
</evidence>
<dbReference type="InterPro" id="IPR050121">
    <property type="entry name" value="Cytochrome_P450_monoxygenase"/>
</dbReference>
<dbReference type="GO" id="GO:0005506">
    <property type="term" value="F:iron ion binding"/>
    <property type="evidence" value="ECO:0007669"/>
    <property type="project" value="InterPro"/>
</dbReference>
<dbReference type="EMBL" id="JAPDRN010000015">
    <property type="protein sequence ID" value="KAJ9640198.1"/>
    <property type="molecule type" value="Genomic_DNA"/>
</dbReference>
<dbReference type="PANTHER" id="PTHR24305">
    <property type="entry name" value="CYTOCHROME P450"/>
    <property type="match status" value="1"/>
</dbReference>
<keyword evidence="3 6" id="KW-0560">Oxidoreductase</keyword>
<dbReference type="Gene3D" id="1.10.630.10">
    <property type="entry name" value="Cytochrome P450"/>
    <property type="match status" value="1"/>
</dbReference>
<feature type="binding site" description="axial binding residue" evidence="5">
    <location>
        <position position="479"/>
    </location>
    <ligand>
        <name>heme</name>
        <dbReference type="ChEBI" id="CHEBI:30413"/>
    </ligand>
    <ligandPart>
        <name>Fe</name>
        <dbReference type="ChEBI" id="CHEBI:18248"/>
    </ligandPart>
</feature>
<keyword evidence="5 6" id="KW-0349">Heme</keyword>
<evidence type="ECO:0000256" key="4">
    <source>
        <dbReference type="ARBA" id="ARBA00023004"/>
    </source>
</evidence>
<name>A0AA38Y9M7_9EURO</name>
<feature type="transmembrane region" description="Helical" evidence="7">
    <location>
        <begin position="18"/>
        <end position="40"/>
    </location>
</feature>
<dbReference type="Proteomes" id="UP001172681">
    <property type="component" value="Unassembled WGS sequence"/>
</dbReference>
<evidence type="ECO:0008006" key="10">
    <source>
        <dbReference type="Google" id="ProtNLM"/>
    </source>
</evidence>
<gene>
    <name evidence="8" type="ORF">H2204_003423</name>
</gene>
<dbReference type="PANTHER" id="PTHR24305:SF172">
    <property type="entry name" value="P450, PUTATIVE (EUROFUNG)-RELATED"/>
    <property type="match status" value="1"/>
</dbReference>
<keyword evidence="9" id="KW-1185">Reference proteome</keyword>
<dbReference type="Pfam" id="PF00067">
    <property type="entry name" value="p450"/>
    <property type="match status" value="1"/>
</dbReference>
<accession>A0AA38Y9M7</accession>
<proteinExistence type="inferred from homology"/>
<dbReference type="PROSITE" id="PS00086">
    <property type="entry name" value="CYTOCHROME_P450"/>
    <property type="match status" value="1"/>
</dbReference>
<evidence type="ECO:0000256" key="2">
    <source>
        <dbReference type="ARBA" id="ARBA00022723"/>
    </source>
</evidence>
<dbReference type="AlphaFoldDB" id="A0AA38Y9M7"/>
<dbReference type="InterPro" id="IPR017972">
    <property type="entry name" value="Cyt_P450_CS"/>
</dbReference>
<keyword evidence="7" id="KW-1133">Transmembrane helix</keyword>
<dbReference type="InterPro" id="IPR001128">
    <property type="entry name" value="Cyt_P450"/>
</dbReference>
<protein>
    <recommendedName>
        <fullName evidence="10">Cytochrome P450</fullName>
    </recommendedName>
</protein>
<comment type="cofactor">
    <cofactor evidence="1 5">
        <name>heme</name>
        <dbReference type="ChEBI" id="CHEBI:30413"/>
    </cofactor>
</comment>
<keyword evidence="4 5" id="KW-0408">Iron</keyword>
<evidence type="ECO:0000256" key="7">
    <source>
        <dbReference type="SAM" id="Phobius"/>
    </source>
</evidence>
<keyword evidence="7" id="KW-0472">Membrane</keyword>
<keyword evidence="2 5" id="KW-0479">Metal-binding</keyword>
<evidence type="ECO:0000313" key="9">
    <source>
        <dbReference type="Proteomes" id="UP001172681"/>
    </source>
</evidence>
<dbReference type="PRINTS" id="PR00385">
    <property type="entry name" value="P450"/>
</dbReference>
<reference evidence="8" key="1">
    <citation type="submission" date="2022-10" db="EMBL/GenBank/DDBJ databases">
        <title>Culturing micro-colonial fungi from biological soil crusts in the Mojave desert and describing Neophaeococcomyces mojavensis, and introducing the new genera and species Taxawa tesnikishii.</title>
        <authorList>
            <person name="Kurbessoian T."/>
            <person name="Stajich J.E."/>
        </authorList>
    </citation>
    <scope>NUCLEOTIDE SEQUENCE</scope>
    <source>
        <strain evidence="8">TK_35</strain>
    </source>
</reference>
<evidence type="ECO:0000256" key="5">
    <source>
        <dbReference type="PIRSR" id="PIRSR602401-1"/>
    </source>
</evidence>
<evidence type="ECO:0000256" key="3">
    <source>
        <dbReference type="ARBA" id="ARBA00023002"/>
    </source>
</evidence>
<dbReference type="GO" id="GO:0004497">
    <property type="term" value="F:monooxygenase activity"/>
    <property type="evidence" value="ECO:0007669"/>
    <property type="project" value="UniProtKB-KW"/>
</dbReference>
<evidence type="ECO:0000256" key="6">
    <source>
        <dbReference type="RuleBase" id="RU000461"/>
    </source>
</evidence>
<keyword evidence="7" id="KW-0812">Transmembrane</keyword>
<comment type="caution">
    <text evidence="8">The sequence shown here is derived from an EMBL/GenBank/DDBJ whole genome shotgun (WGS) entry which is preliminary data.</text>
</comment>
<dbReference type="PRINTS" id="PR00463">
    <property type="entry name" value="EP450I"/>
</dbReference>
<sequence length="532" mass="60070">MMLQQGGFVWNHLPPQTIALSAVAAALILRFLYPILVYILDPKGLRKYPAPSVAAFTQLWQMYHNWHGQKFLAVDRVHKELGPVVRLGPSHLSFSSPQAFKDIYGHGASLRKDTFYDNQGGDNPNMAEASDKEVHRGKRRNLAHVFAPGQITSMEPRVMEVVRKLIHALEQKSKGLKMAETDRFEVTNGVFDLRPWMNMFSYDAITNVFWSQTYGFLDRGNDDCLAETADGSIKTVNAMSTFHTGAGHSVLLGHLSPFWYNLMRNVLLGWTRRTQCGNTFTDMARHLAKTRLNSPPSEPDLFSNLPTLPTAKRCAHPMSLDEIVAESGVMLNAGNDTTQTSLTNTMYFLAANRSTQQKLRGILQSRLDQKHIPIAPYEILRHIPYLRAVLDESFRLQTPLGTGLPRLTTETTLIDGELVAAGVTVSAQTWSLHRREDLFYRADQWVPDRWIPESGVASDEERQNLKDYVLPFSLGPRACIGRNLAYMELSICIAAMVLAFEWELPEKGQALRHHERFNCNPVELPIRAKCLL</sequence>
<dbReference type="InterPro" id="IPR036396">
    <property type="entry name" value="Cyt_P450_sf"/>
</dbReference>
<dbReference type="SUPFAM" id="SSF48264">
    <property type="entry name" value="Cytochrome P450"/>
    <property type="match status" value="1"/>
</dbReference>
<dbReference type="GO" id="GO:0016705">
    <property type="term" value="F:oxidoreductase activity, acting on paired donors, with incorporation or reduction of molecular oxygen"/>
    <property type="evidence" value="ECO:0007669"/>
    <property type="project" value="InterPro"/>
</dbReference>
<dbReference type="GO" id="GO:0020037">
    <property type="term" value="F:heme binding"/>
    <property type="evidence" value="ECO:0007669"/>
    <property type="project" value="InterPro"/>
</dbReference>
<evidence type="ECO:0000256" key="1">
    <source>
        <dbReference type="ARBA" id="ARBA00001971"/>
    </source>
</evidence>
<keyword evidence="6" id="KW-0503">Monooxygenase</keyword>
<organism evidence="8 9">
    <name type="scientific">Knufia peltigerae</name>
    <dbReference type="NCBI Taxonomy" id="1002370"/>
    <lineage>
        <taxon>Eukaryota</taxon>
        <taxon>Fungi</taxon>
        <taxon>Dikarya</taxon>
        <taxon>Ascomycota</taxon>
        <taxon>Pezizomycotina</taxon>
        <taxon>Eurotiomycetes</taxon>
        <taxon>Chaetothyriomycetidae</taxon>
        <taxon>Chaetothyriales</taxon>
        <taxon>Trichomeriaceae</taxon>
        <taxon>Knufia</taxon>
    </lineage>
</organism>
<dbReference type="InterPro" id="IPR002401">
    <property type="entry name" value="Cyt_P450_E_grp-I"/>
</dbReference>
<comment type="similarity">
    <text evidence="6">Belongs to the cytochrome P450 family.</text>
</comment>